<dbReference type="AlphaFoldDB" id="A0A8C9YQN1"/>
<reference evidence="2" key="2">
    <citation type="submission" date="2025-09" db="UniProtKB">
        <authorList>
            <consortium name="Ensembl"/>
        </authorList>
    </citation>
    <scope>IDENTIFICATION</scope>
</reference>
<dbReference type="Ensembl" id="ENSSLUT00000028176.1">
    <property type="protein sequence ID" value="ENSSLUP00000027289.1"/>
    <property type="gene ID" value="ENSSLUG00000012384.1"/>
</dbReference>
<evidence type="ECO:0000313" key="2">
    <source>
        <dbReference type="Ensembl" id="ENSSLUP00000027289.1"/>
    </source>
</evidence>
<reference evidence="2" key="1">
    <citation type="submission" date="2025-08" db="UniProtKB">
        <authorList>
            <consortium name="Ensembl"/>
        </authorList>
    </citation>
    <scope>IDENTIFICATION</scope>
</reference>
<dbReference type="SUPFAM" id="SSF47370">
    <property type="entry name" value="Bromodomain"/>
    <property type="match status" value="1"/>
</dbReference>
<proteinExistence type="predicted"/>
<keyword evidence="3" id="KW-1185">Reference proteome</keyword>
<accession>A0A8C9YQN1</accession>
<evidence type="ECO:0000256" key="1">
    <source>
        <dbReference type="ARBA" id="ARBA00023117"/>
    </source>
</evidence>
<protein>
    <submittedName>
        <fullName evidence="2">Uncharacterized protein</fullName>
    </submittedName>
</protein>
<name>A0A8C9YQN1_SANLU</name>
<organism evidence="2 3">
    <name type="scientific">Sander lucioperca</name>
    <name type="common">Pike-perch</name>
    <name type="synonym">Perca lucioperca</name>
    <dbReference type="NCBI Taxonomy" id="283035"/>
    <lineage>
        <taxon>Eukaryota</taxon>
        <taxon>Metazoa</taxon>
        <taxon>Chordata</taxon>
        <taxon>Craniata</taxon>
        <taxon>Vertebrata</taxon>
        <taxon>Euteleostomi</taxon>
        <taxon>Actinopterygii</taxon>
        <taxon>Neopterygii</taxon>
        <taxon>Teleostei</taxon>
        <taxon>Neoteleostei</taxon>
        <taxon>Acanthomorphata</taxon>
        <taxon>Eupercaria</taxon>
        <taxon>Perciformes</taxon>
        <taxon>Percoidei</taxon>
        <taxon>Percidae</taxon>
        <taxon>Luciopercinae</taxon>
        <taxon>Sander</taxon>
    </lineage>
</organism>
<dbReference type="Proteomes" id="UP000694568">
    <property type="component" value="Unplaced"/>
</dbReference>
<keyword evidence="1" id="KW-0103">Bromodomain</keyword>
<evidence type="ECO:0000313" key="3">
    <source>
        <dbReference type="Proteomes" id="UP000694568"/>
    </source>
</evidence>
<sequence>MSSKMKRATSPRRISNVPPVDTVNLTHCEIFSNVRVPSRLLYSDYYEVVSQPIDMTKFSQLTADFQLMFNMPDHSTSRETKRTVGLSSTANKILVD</sequence>
<dbReference type="InterPro" id="IPR036427">
    <property type="entry name" value="Bromodomain-like_sf"/>
</dbReference>